<dbReference type="Proteomes" id="UP000006906">
    <property type="component" value="Chromosome 7"/>
</dbReference>
<dbReference type="InterPro" id="IPR051150">
    <property type="entry name" value="SWT21/TCAB1_mRNA_Telomere"/>
</dbReference>
<evidence type="ECO:0000313" key="3">
    <source>
        <dbReference type="Proteomes" id="UP000006906"/>
    </source>
</evidence>
<dbReference type="FunCoup" id="A0A2K3DJK1">
    <property type="interactions" value="2027"/>
</dbReference>
<feature type="repeat" description="WD" evidence="1">
    <location>
        <begin position="343"/>
        <end position="384"/>
    </location>
</feature>
<gene>
    <name evidence="2" type="ORF">CHLRE_07g326350v5</name>
</gene>
<dbReference type="InterPro" id="IPR001680">
    <property type="entry name" value="WD40_rpt"/>
</dbReference>
<dbReference type="PaxDb" id="3055-EDP05921"/>
<dbReference type="InParanoid" id="A0A2K3DJK1"/>
<dbReference type="SUPFAM" id="SSF50978">
    <property type="entry name" value="WD40 repeat-like"/>
    <property type="match status" value="1"/>
</dbReference>
<proteinExistence type="predicted"/>
<dbReference type="PROSITE" id="PS50082">
    <property type="entry name" value="WD_REPEATS_2"/>
    <property type="match status" value="1"/>
</dbReference>
<organism evidence="2 3">
    <name type="scientific">Chlamydomonas reinhardtii</name>
    <name type="common">Chlamydomonas smithii</name>
    <dbReference type="NCBI Taxonomy" id="3055"/>
    <lineage>
        <taxon>Eukaryota</taxon>
        <taxon>Viridiplantae</taxon>
        <taxon>Chlorophyta</taxon>
        <taxon>core chlorophytes</taxon>
        <taxon>Chlorophyceae</taxon>
        <taxon>CS clade</taxon>
        <taxon>Chlamydomonadales</taxon>
        <taxon>Chlamydomonadaceae</taxon>
        <taxon>Chlamydomonas</taxon>
    </lineage>
</organism>
<dbReference type="AlphaFoldDB" id="A0A2K3DJK1"/>
<dbReference type="GeneID" id="5716249"/>
<dbReference type="Gramene" id="PNW80701">
    <property type="protein sequence ID" value="PNW80701"/>
    <property type="gene ID" value="CHLRE_07g326350v5"/>
</dbReference>
<dbReference type="ExpressionAtlas" id="A0A2K3DJK1">
    <property type="expression patterns" value="baseline and differential"/>
</dbReference>
<sequence length="422" mass="45190">MEAEEQYLERGEPVDAGVLSGEQVEVPAEGQHTAAGWYTAFVFPCQPQPLYRATQEYASSSAACPNTNFLKGLKWSPDGACLLTASDDNWLRLYDLPQDVATAAVLQHPDTLPPEEQAEAAEAAAGASTSGSSCSAAGGAGPDNLAPALRMHAGETVYDYCWYSRMSALDPVSCCLASTARGHPIQLWDACSGEPRATYRGYNDADEPTAAYSMAFSPDGGRLLGGYNRSIYVFDVTRPGRDYKRIVTHKRKNPESITGIVSCMAWSPAGDVFAAGTYTGGLGVYDGRTYELLLLLSGTKGGLTQLLFSADGNYLYTGARQDPHMLCWDVRHTYAALYSMERPTAHTNQRVQFDIEPAGRHLLTGGCDGAVLVYDLSSGQLVDRRQVAADTVNGVGFHPTLGLLATASGERGHNVLGHVRAA</sequence>
<evidence type="ECO:0000256" key="1">
    <source>
        <dbReference type="PROSITE-ProRule" id="PRU00221"/>
    </source>
</evidence>
<name>A0A2K3DJK1_CHLRE</name>
<reference evidence="2 3" key="1">
    <citation type="journal article" date="2007" name="Science">
        <title>The Chlamydomonas genome reveals the evolution of key animal and plant functions.</title>
        <authorList>
            <person name="Merchant S.S."/>
            <person name="Prochnik S.E."/>
            <person name="Vallon O."/>
            <person name="Harris E.H."/>
            <person name="Karpowicz S.J."/>
            <person name="Witman G.B."/>
            <person name="Terry A."/>
            <person name="Salamov A."/>
            <person name="Fritz-Laylin L.K."/>
            <person name="Marechal-Drouard L."/>
            <person name="Marshall W.F."/>
            <person name="Qu L.H."/>
            <person name="Nelson D.R."/>
            <person name="Sanderfoot A.A."/>
            <person name="Spalding M.H."/>
            <person name="Kapitonov V.V."/>
            <person name="Ren Q."/>
            <person name="Ferris P."/>
            <person name="Lindquist E."/>
            <person name="Shapiro H."/>
            <person name="Lucas S.M."/>
            <person name="Grimwood J."/>
            <person name="Schmutz J."/>
            <person name="Cardol P."/>
            <person name="Cerutti H."/>
            <person name="Chanfreau G."/>
            <person name="Chen C.L."/>
            <person name="Cognat V."/>
            <person name="Croft M.T."/>
            <person name="Dent R."/>
            <person name="Dutcher S."/>
            <person name="Fernandez E."/>
            <person name="Fukuzawa H."/>
            <person name="Gonzalez-Ballester D."/>
            <person name="Gonzalez-Halphen D."/>
            <person name="Hallmann A."/>
            <person name="Hanikenne M."/>
            <person name="Hippler M."/>
            <person name="Inwood W."/>
            <person name="Jabbari K."/>
            <person name="Kalanon M."/>
            <person name="Kuras R."/>
            <person name="Lefebvre P.A."/>
            <person name="Lemaire S.D."/>
            <person name="Lobanov A.V."/>
            <person name="Lohr M."/>
            <person name="Manuell A."/>
            <person name="Meier I."/>
            <person name="Mets L."/>
            <person name="Mittag M."/>
            <person name="Mittelmeier T."/>
            <person name="Moroney J.V."/>
            <person name="Moseley J."/>
            <person name="Napoli C."/>
            <person name="Nedelcu A.M."/>
            <person name="Niyogi K."/>
            <person name="Novoselov S.V."/>
            <person name="Paulsen I.T."/>
            <person name="Pazour G."/>
            <person name="Purton S."/>
            <person name="Ral J.P."/>
            <person name="Riano-Pachon D.M."/>
            <person name="Riekhof W."/>
            <person name="Rymarquis L."/>
            <person name="Schroda M."/>
            <person name="Stern D."/>
            <person name="Umen J."/>
            <person name="Willows R."/>
            <person name="Wilson N."/>
            <person name="Zimmer S.L."/>
            <person name="Allmer J."/>
            <person name="Balk J."/>
            <person name="Bisova K."/>
            <person name="Chen C.J."/>
            <person name="Elias M."/>
            <person name="Gendler K."/>
            <person name="Hauser C."/>
            <person name="Lamb M.R."/>
            <person name="Ledford H."/>
            <person name="Long J.C."/>
            <person name="Minagawa J."/>
            <person name="Page M.D."/>
            <person name="Pan J."/>
            <person name="Pootakham W."/>
            <person name="Roje S."/>
            <person name="Rose A."/>
            <person name="Stahlberg E."/>
            <person name="Terauchi A.M."/>
            <person name="Yang P."/>
            <person name="Ball S."/>
            <person name="Bowler C."/>
            <person name="Dieckmann C.L."/>
            <person name="Gladyshev V.N."/>
            <person name="Green P."/>
            <person name="Jorgensen R."/>
            <person name="Mayfield S."/>
            <person name="Mueller-Roeber B."/>
            <person name="Rajamani S."/>
            <person name="Sayre R.T."/>
            <person name="Brokstein P."/>
            <person name="Dubchak I."/>
            <person name="Goodstein D."/>
            <person name="Hornick L."/>
            <person name="Huang Y.W."/>
            <person name="Jhaveri J."/>
            <person name="Luo Y."/>
            <person name="Martinez D."/>
            <person name="Ngau W.C."/>
            <person name="Otillar B."/>
            <person name="Poliakov A."/>
            <person name="Porter A."/>
            <person name="Szajkowski L."/>
            <person name="Werner G."/>
            <person name="Zhou K."/>
            <person name="Grigoriev I.V."/>
            <person name="Rokhsar D.S."/>
            <person name="Grossman A.R."/>
        </authorList>
    </citation>
    <scope>NUCLEOTIDE SEQUENCE [LARGE SCALE GENOMIC DNA]</scope>
    <source>
        <strain evidence="3">CC-503</strain>
    </source>
</reference>
<dbReference type="InterPro" id="IPR036322">
    <property type="entry name" value="WD40_repeat_dom_sf"/>
</dbReference>
<dbReference type="STRING" id="3055.A0A2K3DJK1"/>
<protein>
    <submittedName>
        <fullName evidence="2">Uncharacterized protein</fullName>
    </submittedName>
</protein>
<keyword evidence="1" id="KW-0853">WD repeat</keyword>
<dbReference type="PANTHER" id="PTHR13211:SF0">
    <property type="entry name" value="TELOMERASE CAJAL BODY PROTEIN 1"/>
    <property type="match status" value="1"/>
</dbReference>
<dbReference type="SMART" id="SM00320">
    <property type="entry name" value="WD40"/>
    <property type="match status" value="5"/>
</dbReference>
<dbReference type="OrthoDB" id="239865at2759"/>
<dbReference type="PANTHER" id="PTHR13211">
    <property type="entry name" value="TELOMERASE CAJAL BODY PROTEIN 1"/>
    <property type="match status" value="1"/>
</dbReference>
<dbReference type="Pfam" id="PF00400">
    <property type="entry name" value="WD40"/>
    <property type="match status" value="4"/>
</dbReference>
<dbReference type="RefSeq" id="XP_042922664.1">
    <property type="nucleotide sequence ID" value="XM_043064096.1"/>
</dbReference>
<dbReference type="KEGG" id="cre:CHLRE_07g326350v5"/>
<keyword evidence="3" id="KW-1185">Reference proteome</keyword>
<dbReference type="InterPro" id="IPR015943">
    <property type="entry name" value="WD40/YVTN_repeat-like_dom_sf"/>
</dbReference>
<dbReference type="Gene3D" id="2.130.10.10">
    <property type="entry name" value="YVTN repeat-like/Quinoprotein amine dehydrogenase"/>
    <property type="match status" value="2"/>
</dbReference>
<dbReference type="EMBL" id="CM008968">
    <property type="protein sequence ID" value="PNW80701.1"/>
    <property type="molecule type" value="Genomic_DNA"/>
</dbReference>
<accession>A0A2K3DJK1</accession>
<evidence type="ECO:0000313" key="2">
    <source>
        <dbReference type="EMBL" id="PNW80701.1"/>
    </source>
</evidence>